<feature type="compositionally biased region" description="Basic and acidic residues" evidence="1">
    <location>
        <begin position="1234"/>
        <end position="1249"/>
    </location>
</feature>
<proteinExistence type="predicted"/>
<keyword evidence="4" id="KW-1185">Reference proteome</keyword>
<evidence type="ECO:0000313" key="4">
    <source>
        <dbReference type="Proteomes" id="UP000235786"/>
    </source>
</evidence>
<feature type="domain" description="CHAT" evidence="2">
    <location>
        <begin position="211"/>
        <end position="381"/>
    </location>
</feature>
<feature type="region of interest" description="Disordered" evidence="1">
    <location>
        <begin position="1234"/>
        <end position="1257"/>
    </location>
</feature>
<dbReference type="EMBL" id="KZ613951">
    <property type="protein sequence ID" value="PMD36363.1"/>
    <property type="molecule type" value="Genomic_DNA"/>
</dbReference>
<accession>A0A2J6RCX2</accession>
<dbReference type="SUPFAM" id="SSF52540">
    <property type="entry name" value="P-loop containing nucleoside triphosphate hydrolases"/>
    <property type="match status" value="1"/>
</dbReference>
<name>A0A2J6RCX2_HYAVF</name>
<evidence type="ECO:0000259" key="2">
    <source>
        <dbReference type="Pfam" id="PF12770"/>
    </source>
</evidence>
<protein>
    <recommendedName>
        <fullName evidence="2">CHAT domain-containing protein</fullName>
    </recommendedName>
</protein>
<dbReference type="STRING" id="1149755.A0A2J6RCX2"/>
<dbReference type="Pfam" id="PF12770">
    <property type="entry name" value="CHAT"/>
    <property type="match status" value="1"/>
</dbReference>
<evidence type="ECO:0000313" key="3">
    <source>
        <dbReference type="EMBL" id="PMD36363.1"/>
    </source>
</evidence>
<dbReference type="OrthoDB" id="3516528at2759"/>
<organism evidence="3 4">
    <name type="scientific">Hyaloscypha variabilis (strain UAMH 11265 / GT02V1 / F)</name>
    <name type="common">Meliniomyces variabilis</name>
    <dbReference type="NCBI Taxonomy" id="1149755"/>
    <lineage>
        <taxon>Eukaryota</taxon>
        <taxon>Fungi</taxon>
        <taxon>Dikarya</taxon>
        <taxon>Ascomycota</taxon>
        <taxon>Pezizomycotina</taxon>
        <taxon>Leotiomycetes</taxon>
        <taxon>Helotiales</taxon>
        <taxon>Hyaloscyphaceae</taxon>
        <taxon>Hyaloscypha</taxon>
        <taxon>Hyaloscypha variabilis</taxon>
    </lineage>
</organism>
<dbReference type="Proteomes" id="UP000235786">
    <property type="component" value="Unassembled WGS sequence"/>
</dbReference>
<evidence type="ECO:0000256" key="1">
    <source>
        <dbReference type="SAM" id="MobiDB-lite"/>
    </source>
</evidence>
<dbReference type="InterPro" id="IPR027417">
    <property type="entry name" value="P-loop_NTPase"/>
</dbReference>
<reference evidence="3 4" key="1">
    <citation type="submission" date="2016-04" db="EMBL/GenBank/DDBJ databases">
        <title>A degradative enzymes factory behind the ericoid mycorrhizal symbiosis.</title>
        <authorList>
            <consortium name="DOE Joint Genome Institute"/>
            <person name="Martino E."/>
            <person name="Morin E."/>
            <person name="Grelet G."/>
            <person name="Kuo A."/>
            <person name="Kohler A."/>
            <person name="Daghino S."/>
            <person name="Barry K."/>
            <person name="Choi C."/>
            <person name="Cichocki N."/>
            <person name="Clum A."/>
            <person name="Copeland A."/>
            <person name="Hainaut M."/>
            <person name="Haridas S."/>
            <person name="Labutti K."/>
            <person name="Lindquist E."/>
            <person name="Lipzen A."/>
            <person name="Khouja H.-R."/>
            <person name="Murat C."/>
            <person name="Ohm R."/>
            <person name="Olson A."/>
            <person name="Spatafora J."/>
            <person name="Veneault-Fourrey C."/>
            <person name="Henrissat B."/>
            <person name="Grigoriev I."/>
            <person name="Martin F."/>
            <person name="Perotto S."/>
        </authorList>
    </citation>
    <scope>NUCLEOTIDE SEQUENCE [LARGE SCALE GENOMIC DNA]</scope>
    <source>
        <strain evidence="3 4">F</strain>
    </source>
</reference>
<gene>
    <name evidence="3" type="ORF">L207DRAFT_516039</name>
</gene>
<dbReference type="InterPro" id="IPR024983">
    <property type="entry name" value="CHAT_dom"/>
</dbReference>
<sequence length="1630" mass="184040">MPNPKRVSLRLIARQAIDGWVVEVVKDGTTVRHGVPVRDPLSPDQRSTCRWYLEQYVEYLPFSVDRAKEAELLLESYPEDLLRQLSLREVLAADFNDAPSNLNSVLLSIEVCHGSNEGGCSVDTIHGLFWELLEDPELWCHPRLAVVVERSVSSPHSDRPSQTSRLDCWKQADGTLTLNVLVVVARKLTQTPSMNDDISPFLATDALIKVQKILADTRSPIQINLEIVRPGTFASFVNHLEGARAIHGKHGYFHVVHFDMHGSIGTRKGKLNNYGFLHFSHPESDSTTPVPGHVVGKVLEQFEVPFVVLNACESARACLGDDANIAQQFLKHGVRSVLGMSFKIAASAAAIFLEAFYHALLVRGGSFSEAAAAGRSILRMNPMRPARYNRQQRRQDSFVAITYGPGLDCVLAQSTYSWQRPFMDHTILLPAICSAAPLTPVTEGLHGRDFDLLKLEKRLLQTHCVYMHGLAGVGKSVFLNRAVSLWKSTHFVDAVVAIDFSKDVILSGEDVSLAMLRQLLSQVSVPQYQSRLWTIPSRSLQSYNNVMVDTILTEMLSEIESIIIFDGLDIPLMPHPSHLAPPLNERSVSYLCQLMNSLVALSQNSNKKKPRLMFAARRADAQWLETLISRQFQPLLYELEGLDLASAIDLSHQVLQACGEDTQQWSYEDADHLVGIVQLLACNPSALLGVLPLQRALKIEWRLFYRALHHGLFASASDLERVDFGASRFSREIYHASVNLRKGHFFFICLFSLYWDEAVPVAALRSIFSETANASLRQDFHIPSRPELYEKWHLILLSFALDRGYVRVGDGGACLHIHPLLTIVGRAYLSDFITPADRKNLRTLFCSSLESSHSLFVRQKRGLRIGIANILSSVDFCLTDVPPNNWPLSLFADLSDPTLFSTLPLTIRSLPQEQIFQLLKLLSAKFDEVEQKERYMKFFVLVLLHIFSTPENSSQTWERASELSFIGLRLLPLLDQQNAALNTQVYQSCLLMVQLLSSSLLEDNTGRQRSWQALMSLKDELCERLGQKGSLLPDPKRLDLLSVGIDDILSVIRDIQDAHDPNMEPSDLCNFVLAIALGLIEANKAELPLPTSPRTETCQESTAIPEQKALEPSLDVDIDQFKRMLGFDERNLLSIPMANTKADTNRNKALENSYQAGDWRKSLEHHERMVIEAWNGFRCQEAEQHIESIRAILTKVSAPRELFDALDNIKRVMQAKYQDYLLFCTLYQSTSEDEGHTAKDASGESESTHRSQMPHPTRQDMQDMAVAMKECNENPRTWWEWWERDSSQGCRWIAQVYDNSARYSEEARLMNEVHGACMAKDTNAALSLIQRLDGLCRDGIFADYDLRPSPLRRIRDHFETALCYSQILHDWQAALANNDFKTAKALLDSLSASVRLNSNNLTPGNIEALYVATDRELLLDFTLQFHAAAKARQLSSCQKLYSRFLELVDKAELSRISPEEIMLIKSDALGMLMQQTVEDKKWNDGISYCDEFLTLCNGLRKCDLEARDSCVQVKFTCEWGLAQEELTAAETNLDFDRCIEFVDALEKLYETQQATPGRARSQFVFLGPKHVAFVKGSYRDRCLRCARWSRQRVPGDCLLPGGRGPNHNRSIFRVPFGCSHHCKGGYCWFM</sequence>